<evidence type="ECO:0000313" key="4">
    <source>
        <dbReference type="Proteomes" id="UP000070544"/>
    </source>
</evidence>
<protein>
    <submittedName>
        <fullName evidence="3">Uncharacterized protein</fullName>
    </submittedName>
</protein>
<gene>
    <name evidence="3" type="ORF">M427DRAFT_61416</name>
</gene>
<dbReference type="Proteomes" id="UP000070544">
    <property type="component" value="Unassembled WGS sequence"/>
</dbReference>
<evidence type="ECO:0000256" key="1">
    <source>
        <dbReference type="SAM" id="Coils"/>
    </source>
</evidence>
<name>A0A139A2E1_GONPJ</name>
<feature type="coiled-coil region" evidence="1">
    <location>
        <begin position="2"/>
        <end position="43"/>
    </location>
</feature>
<proteinExistence type="predicted"/>
<feature type="compositionally biased region" description="Basic and acidic residues" evidence="2">
    <location>
        <begin position="48"/>
        <end position="59"/>
    </location>
</feature>
<reference evidence="3 4" key="1">
    <citation type="journal article" date="2015" name="Genome Biol. Evol.">
        <title>Phylogenomic analyses indicate that early fungi evolved digesting cell walls of algal ancestors of land plants.</title>
        <authorList>
            <person name="Chang Y."/>
            <person name="Wang S."/>
            <person name="Sekimoto S."/>
            <person name="Aerts A.L."/>
            <person name="Choi C."/>
            <person name="Clum A."/>
            <person name="LaButti K.M."/>
            <person name="Lindquist E.A."/>
            <person name="Yee Ngan C."/>
            <person name="Ohm R.A."/>
            <person name="Salamov A.A."/>
            <person name="Grigoriev I.V."/>
            <person name="Spatafora J.W."/>
            <person name="Berbee M.L."/>
        </authorList>
    </citation>
    <scope>NUCLEOTIDE SEQUENCE [LARGE SCALE GENOMIC DNA]</scope>
    <source>
        <strain evidence="3 4">JEL478</strain>
    </source>
</reference>
<dbReference type="EMBL" id="KQ965812">
    <property type="protein sequence ID" value="KXS10904.1"/>
    <property type="molecule type" value="Genomic_DNA"/>
</dbReference>
<keyword evidence="1" id="KW-0175">Coiled coil</keyword>
<dbReference type="OrthoDB" id="10614337at2759"/>
<evidence type="ECO:0000256" key="2">
    <source>
        <dbReference type="SAM" id="MobiDB-lite"/>
    </source>
</evidence>
<keyword evidence="4" id="KW-1185">Reference proteome</keyword>
<accession>A0A139A2E1</accession>
<dbReference type="AlphaFoldDB" id="A0A139A2E1"/>
<feature type="region of interest" description="Disordered" evidence="2">
    <location>
        <begin position="44"/>
        <end position="86"/>
    </location>
</feature>
<evidence type="ECO:0000313" key="3">
    <source>
        <dbReference type="EMBL" id="KXS10904.1"/>
    </source>
</evidence>
<organism evidence="3 4">
    <name type="scientific">Gonapodya prolifera (strain JEL478)</name>
    <name type="common">Monoblepharis prolifera</name>
    <dbReference type="NCBI Taxonomy" id="1344416"/>
    <lineage>
        <taxon>Eukaryota</taxon>
        <taxon>Fungi</taxon>
        <taxon>Fungi incertae sedis</taxon>
        <taxon>Chytridiomycota</taxon>
        <taxon>Chytridiomycota incertae sedis</taxon>
        <taxon>Monoblepharidomycetes</taxon>
        <taxon>Monoblepharidales</taxon>
        <taxon>Gonapodyaceae</taxon>
        <taxon>Gonapodya</taxon>
    </lineage>
</organism>
<feature type="compositionally biased region" description="Polar residues" evidence="2">
    <location>
        <begin position="73"/>
        <end position="86"/>
    </location>
</feature>
<sequence length="86" mass="9443">MREDLKNDVASLLEVMERTSRALDAVEQRADSLNAKLDSILLSAAQGEQKDGQDTKVTKTDQSPVEEPKVENATKTNETKTPQSQA</sequence>